<feature type="binding site" evidence="11">
    <location>
        <position position="657"/>
    </location>
    <ligand>
        <name>Zn(2+)</name>
        <dbReference type="ChEBI" id="CHEBI:29105"/>
        <note>catalytic</note>
    </ligand>
</feature>
<feature type="binding site" evidence="11 12">
    <location>
        <begin position="423"/>
        <end position="425"/>
    </location>
    <ligand>
        <name>L-homocysteine</name>
        <dbReference type="ChEBI" id="CHEBI:58199"/>
    </ligand>
</feature>
<feature type="binding site" evidence="11 12">
    <location>
        <position position="553"/>
    </location>
    <ligand>
        <name>5-methyltetrahydropteroyltri-L-glutamate</name>
        <dbReference type="ChEBI" id="CHEBI:58207"/>
    </ligand>
</feature>
<evidence type="ECO:0000256" key="3">
    <source>
        <dbReference type="ARBA" id="ARBA00009553"/>
    </source>
</evidence>
<feature type="binding site" evidence="11">
    <location>
        <position position="633"/>
    </location>
    <ligand>
        <name>Zn(2+)</name>
        <dbReference type="ChEBI" id="CHEBI:29105"/>
        <note>catalytic</note>
    </ligand>
</feature>
<dbReference type="Gene3D" id="3.20.20.210">
    <property type="match status" value="2"/>
</dbReference>
<keyword evidence="4 11" id="KW-0489">Methyltransferase</keyword>
<dbReference type="CDD" id="cd03311">
    <property type="entry name" value="CIMS_C_terminal_like"/>
    <property type="match status" value="1"/>
</dbReference>
<dbReference type="EC" id="2.1.1.14" evidence="11"/>
<evidence type="ECO:0000259" key="15">
    <source>
        <dbReference type="Pfam" id="PF01717"/>
    </source>
</evidence>
<dbReference type="GO" id="GO:0009086">
    <property type="term" value="P:methionine biosynthetic process"/>
    <property type="evidence" value="ECO:0007669"/>
    <property type="project" value="UniProtKB-UniRule"/>
</dbReference>
<comment type="caution">
    <text evidence="17">The sequence shown here is derived from an EMBL/GenBank/DDBJ whole genome shotgun (WGS) entry which is preliminary data.</text>
</comment>
<dbReference type="Pfam" id="PF01717">
    <property type="entry name" value="Meth_synt_2"/>
    <property type="match status" value="1"/>
</dbReference>
<feature type="binding site" evidence="12">
    <location>
        <position position="23"/>
    </location>
    <ligand>
        <name>5-methyltetrahydropteroyltri-L-glutamate</name>
        <dbReference type="ChEBI" id="CHEBI:58207"/>
    </ligand>
</feature>
<dbReference type="PANTHER" id="PTHR30519">
    <property type="entry name" value="5-METHYLTETRAHYDROPTEROYLTRIGLUTAMATE--HOMOCYSTEINE METHYLTRANSFERASE"/>
    <property type="match status" value="1"/>
</dbReference>
<feature type="binding site" evidence="11">
    <location>
        <position position="476"/>
    </location>
    <ligand>
        <name>L-homocysteine</name>
        <dbReference type="ChEBI" id="CHEBI:58199"/>
    </ligand>
</feature>
<evidence type="ECO:0000313" key="17">
    <source>
        <dbReference type="EMBL" id="GGM58580.1"/>
    </source>
</evidence>
<feature type="binding site" evidence="13">
    <location>
        <position position="633"/>
    </location>
    <ligand>
        <name>Zn(2+)</name>
        <dbReference type="ChEBI" id="CHEBI:29105"/>
        <label>1</label>
        <note>catalytic</note>
    </ligand>
</feature>
<feature type="binding site" evidence="11 12">
    <location>
        <position position="476"/>
    </location>
    <ligand>
        <name>L-methionine</name>
        <dbReference type="ChEBI" id="CHEBI:57844"/>
    </ligand>
</feature>
<keyword evidence="10 11" id="KW-0486">Methionine biosynthesis</keyword>
<dbReference type="Proteomes" id="UP000608890">
    <property type="component" value="Unassembled WGS sequence"/>
</dbReference>
<dbReference type="GO" id="GO:0032259">
    <property type="term" value="P:methylation"/>
    <property type="evidence" value="ECO:0007669"/>
    <property type="project" value="UniProtKB-KW"/>
</dbReference>
<feature type="binding site" evidence="11 12">
    <location>
        <begin position="423"/>
        <end position="425"/>
    </location>
    <ligand>
        <name>L-methionine</name>
        <dbReference type="ChEBI" id="CHEBI:57844"/>
    </ligand>
</feature>
<evidence type="ECO:0000256" key="1">
    <source>
        <dbReference type="ARBA" id="ARBA00002777"/>
    </source>
</evidence>
<dbReference type="GO" id="GO:0008270">
    <property type="term" value="F:zinc ion binding"/>
    <property type="evidence" value="ECO:0007669"/>
    <property type="project" value="InterPro"/>
</dbReference>
<feature type="binding site" evidence="11">
    <location>
        <position position="115"/>
    </location>
    <ligand>
        <name>5-methyltetrahydropteroyltri-L-glutamate</name>
        <dbReference type="ChEBI" id="CHEBI:58207"/>
    </ligand>
</feature>
<feature type="binding site" evidence="11 12">
    <location>
        <begin position="507"/>
        <end position="508"/>
    </location>
    <ligand>
        <name>5-methyltetrahydropteroyltri-L-glutamate</name>
        <dbReference type="ChEBI" id="CHEBI:58207"/>
    </ligand>
</feature>
<protein>
    <recommendedName>
        <fullName evidence="11">5-methyltetrahydropteroyltriglutamate--homocysteine methyltransferase</fullName>
        <ecNumber evidence="11">2.1.1.14</ecNumber>
    </recommendedName>
    <alternativeName>
        <fullName evidence="11">Cobalamin-independent methionine synthase</fullName>
    </alternativeName>
    <alternativeName>
        <fullName evidence="11">Methionine synthase, vitamin-B12 independent isozyme</fullName>
    </alternativeName>
</protein>
<gene>
    <name evidence="11 17" type="primary">metE</name>
    <name evidence="17" type="ORF">GCM10011608_49490</name>
</gene>
<keyword evidence="9 11" id="KW-0862">Zinc</keyword>
<feature type="binding site" evidence="13">
    <location>
        <position position="657"/>
    </location>
    <ligand>
        <name>Zn(2+)</name>
        <dbReference type="ChEBI" id="CHEBI:29105"/>
        <label>1</label>
        <note>catalytic</note>
    </ligand>
</feature>
<evidence type="ECO:0000256" key="7">
    <source>
        <dbReference type="ARBA" id="ARBA00022723"/>
    </source>
</evidence>
<comment type="pathway">
    <text evidence="2 11">Amino-acid biosynthesis; L-methionine biosynthesis via de novo pathway; L-methionine from L-homocysteine (MetE route): step 1/1.</text>
</comment>
<dbReference type="EMBL" id="BMNB01000029">
    <property type="protein sequence ID" value="GGM58580.1"/>
    <property type="molecule type" value="Genomic_DNA"/>
</dbReference>
<evidence type="ECO:0000256" key="12">
    <source>
        <dbReference type="PIRSR" id="PIRSR000382-1"/>
    </source>
</evidence>
<keyword evidence="8 11" id="KW-0677">Repeat</keyword>
<dbReference type="InterPro" id="IPR038071">
    <property type="entry name" value="UROD/MetE-like_sf"/>
</dbReference>
<feature type="domain" description="Cobalamin-independent methionine synthase MetE C-terminal/archaeal" evidence="15">
    <location>
        <begin position="418"/>
        <end position="740"/>
    </location>
</feature>
<evidence type="ECO:0000256" key="6">
    <source>
        <dbReference type="ARBA" id="ARBA00022679"/>
    </source>
</evidence>
<evidence type="ECO:0000256" key="8">
    <source>
        <dbReference type="ARBA" id="ARBA00022737"/>
    </source>
</evidence>
<comment type="function">
    <text evidence="1 11">Catalyzes the transfer of a methyl group from 5-methyltetrahydrofolate to homocysteine resulting in methionine formation.</text>
</comment>
<feature type="active site" description="Proton donor" evidence="11 14">
    <location>
        <position position="686"/>
    </location>
</feature>
<evidence type="ECO:0000313" key="18">
    <source>
        <dbReference type="Proteomes" id="UP000608890"/>
    </source>
</evidence>
<dbReference type="CDD" id="cd03312">
    <property type="entry name" value="CIMS_N_terminal_like"/>
    <property type="match status" value="1"/>
</dbReference>
<keyword evidence="18" id="KW-1185">Reference proteome</keyword>
<evidence type="ECO:0000256" key="14">
    <source>
        <dbReference type="PIRSR" id="PIRSR000382-3"/>
    </source>
</evidence>
<feature type="domain" description="Cobalamin-independent methionine synthase MetE N-terminal" evidence="16">
    <location>
        <begin position="8"/>
        <end position="308"/>
    </location>
</feature>
<evidence type="ECO:0000256" key="11">
    <source>
        <dbReference type="HAMAP-Rule" id="MF_00172"/>
    </source>
</evidence>
<feature type="binding site" evidence="13">
    <location>
        <position position="718"/>
    </location>
    <ligand>
        <name>Zn(2+)</name>
        <dbReference type="ChEBI" id="CHEBI:29105"/>
        <label>1</label>
        <note>catalytic</note>
    </ligand>
</feature>
<comment type="similarity">
    <text evidence="3 11">Belongs to the vitamin-B12 independent methionine synthase family.</text>
</comment>
<feature type="binding site" evidence="11 12">
    <location>
        <position position="591"/>
    </location>
    <ligand>
        <name>L-homocysteine</name>
        <dbReference type="ChEBI" id="CHEBI:58199"/>
    </ligand>
</feature>
<feature type="binding site" evidence="11">
    <location>
        <position position="718"/>
    </location>
    <ligand>
        <name>Zn(2+)</name>
        <dbReference type="ChEBI" id="CHEBI:29105"/>
        <note>catalytic</note>
    </ligand>
</feature>
<keyword evidence="6 11" id="KW-0808">Transferase</keyword>
<dbReference type="HAMAP" id="MF_00172">
    <property type="entry name" value="Meth_synth"/>
    <property type="match status" value="1"/>
</dbReference>
<dbReference type="SUPFAM" id="SSF51726">
    <property type="entry name" value="UROD/MetE-like"/>
    <property type="match status" value="2"/>
</dbReference>
<dbReference type="Pfam" id="PF08267">
    <property type="entry name" value="Meth_synt_1"/>
    <property type="match status" value="1"/>
</dbReference>
<evidence type="ECO:0000256" key="2">
    <source>
        <dbReference type="ARBA" id="ARBA00004681"/>
    </source>
</evidence>
<dbReference type="AlphaFoldDB" id="A0A917U5H4"/>
<comment type="cofactor">
    <cofactor evidence="13">
        <name>Zn(2+)</name>
        <dbReference type="ChEBI" id="CHEBI:29105"/>
    </cofactor>
    <text evidence="13">Binds 2 Zn(2+) ions per subunit.</text>
</comment>
<feature type="binding site" evidence="11">
    <location>
        <position position="597"/>
    </location>
    <ligand>
        <name>5-methyltetrahydropteroyltri-L-glutamate</name>
        <dbReference type="ChEBI" id="CHEBI:58207"/>
    </ligand>
</feature>
<feature type="binding site" evidence="11">
    <location>
        <position position="635"/>
    </location>
    <ligand>
        <name>Zn(2+)</name>
        <dbReference type="ChEBI" id="CHEBI:29105"/>
        <note>catalytic</note>
    </ligand>
</feature>
<feature type="binding site" evidence="11">
    <location>
        <begin position="20"/>
        <end position="23"/>
    </location>
    <ligand>
        <name>5-methyltetrahydropteroyltri-L-glutamate</name>
        <dbReference type="ChEBI" id="CHEBI:58207"/>
    </ligand>
</feature>
<dbReference type="InterPro" id="IPR006276">
    <property type="entry name" value="Cobalamin-indep_Met_synthase"/>
</dbReference>
<evidence type="ECO:0000256" key="9">
    <source>
        <dbReference type="ARBA" id="ARBA00022833"/>
    </source>
</evidence>
<evidence type="ECO:0000256" key="13">
    <source>
        <dbReference type="PIRSR" id="PIRSR000382-2"/>
    </source>
</evidence>
<comment type="catalytic activity">
    <reaction evidence="11">
        <text>5-methyltetrahydropteroyltri-L-glutamate + L-homocysteine = tetrahydropteroyltri-L-glutamate + L-methionine</text>
        <dbReference type="Rhea" id="RHEA:21196"/>
        <dbReference type="ChEBI" id="CHEBI:57844"/>
        <dbReference type="ChEBI" id="CHEBI:58140"/>
        <dbReference type="ChEBI" id="CHEBI:58199"/>
        <dbReference type="ChEBI" id="CHEBI:58207"/>
        <dbReference type="EC" id="2.1.1.14"/>
    </reaction>
</comment>
<evidence type="ECO:0000256" key="10">
    <source>
        <dbReference type="ARBA" id="ARBA00023167"/>
    </source>
</evidence>
<keyword evidence="5 11" id="KW-0028">Amino-acid biosynthesis</keyword>
<proteinExistence type="inferred from homology"/>
<reference evidence="17" key="2">
    <citation type="submission" date="2020-09" db="EMBL/GenBank/DDBJ databases">
        <authorList>
            <person name="Sun Q."/>
            <person name="Zhou Y."/>
        </authorList>
    </citation>
    <scope>NUCLEOTIDE SEQUENCE</scope>
    <source>
        <strain evidence="17">CGMCC 4.7312</strain>
    </source>
</reference>
<dbReference type="NCBIfam" id="TIGR01371">
    <property type="entry name" value="met_syn_B12ind"/>
    <property type="match status" value="1"/>
</dbReference>
<dbReference type="RefSeq" id="WP_189048403.1">
    <property type="nucleotide sequence ID" value="NZ_BMNB01000029.1"/>
</dbReference>
<feature type="binding site" evidence="11 12">
    <location>
        <position position="591"/>
    </location>
    <ligand>
        <name>L-methionine</name>
        <dbReference type="ChEBI" id="CHEBI:57844"/>
    </ligand>
</feature>
<comment type="cofactor">
    <cofactor evidence="11">
        <name>Zn(2+)</name>
        <dbReference type="ChEBI" id="CHEBI:29105"/>
    </cofactor>
    <text evidence="11">Binds 1 zinc ion per subunit.</text>
</comment>
<evidence type="ECO:0000259" key="16">
    <source>
        <dbReference type="Pfam" id="PF08267"/>
    </source>
</evidence>
<dbReference type="GO" id="GO:0003871">
    <property type="term" value="F:5-methyltetrahydropteroyltriglutamate-homocysteine S-methyltransferase activity"/>
    <property type="evidence" value="ECO:0007669"/>
    <property type="project" value="UniProtKB-UniRule"/>
</dbReference>
<keyword evidence="7 11" id="KW-0479">Metal-binding</keyword>
<feature type="binding site" evidence="13">
    <location>
        <position position="635"/>
    </location>
    <ligand>
        <name>Zn(2+)</name>
        <dbReference type="ChEBI" id="CHEBI:29105"/>
        <label>1</label>
        <note>catalytic</note>
    </ligand>
</feature>
<feature type="binding site" evidence="12">
    <location>
        <position position="120"/>
    </location>
    <ligand>
        <name>5-methyltetrahydropteroyltri-L-glutamate</name>
        <dbReference type="ChEBI" id="CHEBI:58207"/>
    </ligand>
</feature>
<reference evidence="17" key="1">
    <citation type="journal article" date="2014" name="Int. J. Syst. Evol. Microbiol.">
        <title>Complete genome sequence of Corynebacterium casei LMG S-19264T (=DSM 44701T), isolated from a smear-ripened cheese.</title>
        <authorList>
            <consortium name="US DOE Joint Genome Institute (JGI-PGF)"/>
            <person name="Walter F."/>
            <person name="Albersmeier A."/>
            <person name="Kalinowski J."/>
            <person name="Ruckert C."/>
        </authorList>
    </citation>
    <scope>NUCLEOTIDE SEQUENCE</scope>
    <source>
        <strain evidence="17">CGMCC 4.7312</strain>
    </source>
</reference>
<evidence type="ECO:0000256" key="5">
    <source>
        <dbReference type="ARBA" id="ARBA00022605"/>
    </source>
</evidence>
<sequence>MSTPFGQSTVLGYPRIGANRELKKAVEAYWAGTVDAAGLASTAARLRAEVWRTLRDARLDAIPSNTFSYYDHVLDTAVAVGAIPTRFARLGLSALDTYFAMARGVDAEPALELTKWFDTNYHYLVPEIGTDTVFTPNPAKALGEYAEARGLGITTRPVLVGPATFLLLAKGDDPFARLDDLVETYAEILIALADAGVAWVQLDEPAYVADRSPAEIDALRRAYTRLGRLEHRPRIFVATYFGELGDALPALLDTPVEAIGLDLVAGPGNVRRLAAAGPLGGRTIVAGLVDGRNIWRTDLRAAVAAGATIAGLADHVAVSTSCSLLHVPVDLSAETRLDPQLSARLAFARQKVDEVVLLGRALRDGTTALPAPLPATPAAWRHDDVRGRLAALRPTDRQRGDYLTRAARQQERLKLPELPTTTIGSFPQTLELRQARAAHRAGSLDDAGYRARMRAEVEHVIRLQEKLGLDVLVHGEPERNDMVQYFGEQLDGFAATEHGWVQSYGSRCVRPPIIYGDVARKAPMTVDWSTFAQSLTGKPVKGMLTGPVTILAWSFVRTDQPLAATADQVALALRDECRDLEAAGIRVIQVDEPALRETLPLRRADQQAYLDWAVGAFRLATSGVADDTQIHTHLCYSEFGEVITAIDALDADVTSIEASRSKMEVLEDLAEIGYRRGVGPGVWDIHSPRVPPRDEVVEALRRAVAAVPARRLWVNPDCGLKTRGYPEVEASLRHLVAAAAEVRGS</sequence>
<evidence type="ECO:0000256" key="4">
    <source>
        <dbReference type="ARBA" id="ARBA00022603"/>
    </source>
</evidence>
<accession>A0A917U5H4</accession>
<dbReference type="NCBIfam" id="NF003556">
    <property type="entry name" value="PRK05222.1"/>
    <property type="match status" value="1"/>
</dbReference>
<dbReference type="InterPro" id="IPR013215">
    <property type="entry name" value="Cbl-indep_Met_Synth_N"/>
</dbReference>
<dbReference type="PIRSF" id="PIRSF000382">
    <property type="entry name" value="MeTrfase_B12_ind"/>
    <property type="match status" value="1"/>
</dbReference>
<dbReference type="InterPro" id="IPR002629">
    <property type="entry name" value="Met_Synth_C/arc"/>
</dbReference>
<organism evidence="17 18">
    <name type="scientific">Micromonospora sonchi</name>
    <dbReference type="NCBI Taxonomy" id="1763543"/>
    <lineage>
        <taxon>Bacteria</taxon>
        <taxon>Bacillati</taxon>
        <taxon>Actinomycetota</taxon>
        <taxon>Actinomycetes</taxon>
        <taxon>Micromonosporales</taxon>
        <taxon>Micromonosporaceae</taxon>
        <taxon>Micromonospora</taxon>
    </lineage>
</organism>
<name>A0A917U5H4_9ACTN</name>